<sequence>MATKYICVTGIAAVLLILAVSVYTDEVENSDLDNLIANLKCLAKTCSYIDASPMTTDEVSCCGVDSLTGN</sequence>
<evidence type="ECO:0000256" key="1">
    <source>
        <dbReference type="SAM" id="SignalP"/>
    </source>
</evidence>
<gene>
    <name evidence="2" type="ORF">DPMN_040367</name>
</gene>
<evidence type="ECO:0000313" key="2">
    <source>
        <dbReference type="EMBL" id="KAH3733928.1"/>
    </source>
</evidence>
<dbReference type="AlphaFoldDB" id="A0A9D4HV81"/>
<accession>A0A9D4HV81</accession>
<proteinExistence type="predicted"/>
<feature type="signal peptide" evidence="1">
    <location>
        <begin position="1"/>
        <end position="24"/>
    </location>
</feature>
<name>A0A9D4HV81_DREPO</name>
<reference evidence="2" key="1">
    <citation type="journal article" date="2019" name="bioRxiv">
        <title>The Genome of the Zebra Mussel, Dreissena polymorpha: A Resource for Invasive Species Research.</title>
        <authorList>
            <person name="McCartney M.A."/>
            <person name="Auch B."/>
            <person name="Kono T."/>
            <person name="Mallez S."/>
            <person name="Zhang Y."/>
            <person name="Obille A."/>
            <person name="Becker A."/>
            <person name="Abrahante J.E."/>
            <person name="Garbe J."/>
            <person name="Badalamenti J.P."/>
            <person name="Herman A."/>
            <person name="Mangelson H."/>
            <person name="Liachko I."/>
            <person name="Sullivan S."/>
            <person name="Sone E.D."/>
            <person name="Koren S."/>
            <person name="Silverstein K.A.T."/>
            <person name="Beckman K.B."/>
            <person name="Gohl D.M."/>
        </authorList>
    </citation>
    <scope>NUCLEOTIDE SEQUENCE</scope>
    <source>
        <strain evidence="2">Duluth1</strain>
        <tissue evidence="2">Whole animal</tissue>
    </source>
</reference>
<organism evidence="2 3">
    <name type="scientific">Dreissena polymorpha</name>
    <name type="common">Zebra mussel</name>
    <name type="synonym">Mytilus polymorpha</name>
    <dbReference type="NCBI Taxonomy" id="45954"/>
    <lineage>
        <taxon>Eukaryota</taxon>
        <taxon>Metazoa</taxon>
        <taxon>Spiralia</taxon>
        <taxon>Lophotrochozoa</taxon>
        <taxon>Mollusca</taxon>
        <taxon>Bivalvia</taxon>
        <taxon>Autobranchia</taxon>
        <taxon>Heteroconchia</taxon>
        <taxon>Euheterodonta</taxon>
        <taxon>Imparidentia</taxon>
        <taxon>Neoheterodontei</taxon>
        <taxon>Myida</taxon>
        <taxon>Dreissenoidea</taxon>
        <taxon>Dreissenidae</taxon>
        <taxon>Dreissena</taxon>
    </lineage>
</organism>
<keyword evidence="1" id="KW-0732">Signal</keyword>
<dbReference type="EMBL" id="JAIWYP010000011">
    <property type="protein sequence ID" value="KAH3733928.1"/>
    <property type="molecule type" value="Genomic_DNA"/>
</dbReference>
<protein>
    <submittedName>
        <fullName evidence="2">Uncharacterized protein</fullName>
    </submittedName>
</protein>
<reference evidence="2" key="2">
    <citation type="submission" date="2020-11" db="EMBL/GenBank/DDBJ databases">
        <authorList>
            <person name="McCartney M.A."/>
            <person name="Auch B."/>
            <person name="Kono T."/>
            <person name="Mallez S."/>
            <person name="Becker A."/>
            <person name="Gohl D.M."/>
            <person name="Silverstein K.A.T."/>
            <person name="Koren S."/>
            <person name="Bechman K.B."/>
            <person name="Herman A."/>
            <person name="Abrahante J.E."/>
            <person name="Garbe J."/>
        </authorList>
    </citation>
    <scope>NUCLEOTIDE SEQUENCE</scope>
    <source>
        <strain evidence="2">Duluth1</strain>
        <tissue evidence="2">Whole animal</tissue>
    </source>
</reference>
<keyword evidence="3" id="KW-1185">Reference proteome</keyword>
<dbReference type="Proteomes" id="UP000828390">
    <property type="component" value="Unassembled WGS sequence"/>
</dbReference>
<comment type="caution">
    <text evidence="2">The sequence shown here is derived from an EMBL/GenBank/DDBJ whole genome shotgun (WGS) entry which is preliminary data.</text>
</comment>
<feature type="chain" id="PRO_5038582410" evidence="1">
    <location>
        <begin position="25"/>
        <end position="70"/>
    </location>
</feature>
<evidence type="ECO:0000313" key="3">
    <source>
        <dbReference type="Proteomes" id="UP000828390"/>
    </source>
</evidence>